<dbReference type="PANTHER" id="PTHR35586">
    <property type="entry name" value="SLL1691 PROTEIN"/>
    <property type="match status" value="1"/>
</dbReference>
<dbReference type="AlphaFoldDB" id="A0A975GTN2"/>
<dbReference type="Proteomes" id="UP000663722">
    <property type="component" value="Chromosome"/>
</dbReference>
<evidence type="ECO:0000313" key="2">
    <source>
        <dbReference type="Proteomes" id="UP000663722"/>
    </source>
</evidence>
<dbReference type="RefSeq" id="WP_207680301.1">
    <property type="nucleotide sequence ID" value="NZ_CP061800.1"/>
</dbReference>
<gene>
    <name evidence="1" type="ORF">dnm_093860</name>
</gene>
<keyword evidence="2" id="KW-1185">Reference proteome</keyword>
<reference evidence="1" key="1">
    <citation type="journal article" date="2021" name="Microb. Physiol.">
        <title>Proteogenomic Insights into the Physiology of Marine, Sulfate-Reducing, Filamentous Desulfonema limicola and Desulfonema magnum.</title>
        <authorList>
            <person name="Schnaars V."/>
            <person name="Wohlbrand L."/>
            <person name="Scheve S."/>
            <person name="Hinrichs C."/>
            <person name="Reinhardt R."/>
            <person name="Rabus R."/>
        </authorList>
    </citation>
    <scope>NUCLEOTIDE SEQUENCE</scope>
    <source>
        <strain evidence="1">4be13</strain>
    </source>
</reference>
<dbReference type="InterPro" id="IPR022573">
    <property type="entry name" value="DUF2887"/>
</dbReference>
<organism evidence="1 2">
    <name type="scientific">Desulfonema magnum</name>
    <dbReference type="NCBI Taxonomy" id="45655"/>
    <lineage>
        <taxon>Bacteria</taxon>
        <taxon>Pseudomonadati</taxon>
        <taxon>Thermodesulfobacteriota</taxon>
        <taxon>Desulfobacteria</taxon>
        <taxon>Desulfobacterales</taxon>
        <taxon>Desulfococcaceae</taxon>
        <taxon>Desulfonema</taxon>
    </lineage>
</organism>
<dbReference type="KEGG" id="dmm:dnm_093860"/>
<dbReference type="Pfam" id="PF11103">
    <property type="entry name" value="DUF2887"/>
    <property type="match status" value="1"/>
</dbReference>
<protein>
    <submittedName>
        <fullName evidence="1">DUF2887</fullName>
    </submittedName>
</protein>
<proteinExistence type="predicted"/>
<accession>A0A975GTN2</accession>
<sequence>MKTDALFYKLFRIAPRSLFRLVRLKLDGDYAFESITVKTTEKRFDGFMKPKDGKGPNVFVEIQGYDDNTIYWRSFREVCAWYEENDSDRPFILIILFTDEKYDPDNRMLSCRPPCRLIRKNLADCLKGIGKKAGVLTVLKPLMLSDRKKDRERLPELVPQWEEAIRSLELPEHETNELTELLLYAVVQRFRKLTLKEVEKMIQLTPLDQTVAGQELIQIGEKKGREEGELIGRIQTMQQFLKRPVTSKKKLFDKNISELKSVLKKLESELKL</sequence>
<dbReference type="PANTHER" id="PTHR35586:SF1">
    <property type="entry name" value="SLL1691 PROTEIN"/>
    <property type="match status" value="1"/>
</dbReference>
<name>A0A975GTN2_9BACT</name>
<evidence type="ECO:0000313" key="1">
    <source>
        <dbReference type="EMBL" id="QTA93285.1"/>
    </source>
</evidence>
<dbReference type="EMBL" id="CP061800">
    <property type="protein sequence ID" value="QTA93285.1"/>
    <property type="molecule type" value="Genomic_DNA"/>
</dbReference>